<dbReference type="InterPro" id="IPR002369">
    <property type="entry name" value="Integrin_bsu_VWA"/>
</dbReference>
<dbReference type="InterPro" id="IPR036465">
    <property type="entry name" value="vWFA_dom_sf"/>
</dbReference>
<evidence type="ECO:0000256" key="10">
    <source>
        <dbReference type="ARBA" id="ARBA00023136"/>
    </source>
</evidence>
<reference evidence="19" key="1">
    <citation type="submission" date="2021-01" db="UniProtKB">
        <authorList>
            <consortium name="EnsemblMetazoa"/>
        </authorList>
    </citation>
    <scope>IDENTIFICATION</scope>
</reference>
<keyword evidence="6" id="KW-0677">Repeat</keyword>
<feature type="transmembrane region" description="Helical" evidence="16">
    <location>
        <begin position="748"/>
        <end position="769"/>
    </location>
</feature>
<feature type="region of interest" description="Disordered" evidence="15">
    <location>
        <begin position="787"/>
        <end position="817"/>
    </location>
</feature>
<feature type="disulfide bond" evidence="13">
    <location>
        <begin position="552"/>
        <end position="566"/>
    </location>
</feature>
<dbReference type="EnsemblMetazoa" id="CLYHEMT006406.1">
    <property type="protein sequence ID" value="CLYHEMP006406.1"/>
    <property type="gene ID" value="CLYHEMG006406"/>
</dbReference>
<evidence type="ECO:0000256" key="2">
    <source>
        <dbReference type="ARBA" id="ARBA00007449"/>
    </source>
</evidence>
<evidence type="ECO:0000256" key="9">
    <source>
        <dbReference type="ARBA" id="ARBA00023037"/>
    </source>
</evidence>
<feature type="disulfide bond" evidence="13">
    <location>
        <begin position="45"/>
        <end position="55"/>
    </location>
</feature>
<evidence type="ECO:0000256" key="7">
    <source>
        <dbReference type="ARBA" id="ARBA00022889"/>
    </source>
</evidence>
<dbReference type="AlphaFoldDB" id="A0A7M5VBN5"/>
<evidence type="ECO:0000313" key="19">
    <source>
        <dbReference type="EnsemblMetazoa" id="CLYHEMP006406.2"/>
    </source>
</evidence>
<dbReference type="EnsemblMetazoa" id="CLYHEMT006406.2">
    <property type="protein sequence ID" value="CLYHEMP006406.2"/>
    <property type="gene ID" value="CLYHEMG006406"/>
</dbReference>
<dbReference type="GO" id="GO:0016477">
    <property type="term" value="P:cell migration"/>
    <property type="evidence" value="ECO:0007669"/>
    <property type="project" value="TreeGrafter"/>
</dbReference>
<dbReference type="Gene3D" id="1.20.5.100">
    <property type="entry name" value="Cytochrome c1, transmembrane anchor, C-terminal"/>
    <property type="match status" value="1"/>
</dbReference>
<feature type="disulfide bond" evidence="13">
    <location>
        <begin position="500"/>
        <end position="539"/>
    </location>
</feature>
<dbReference type="GeneID" id="136808791"/>
<dbReference type="InterPro" id="IPR015812">
    <property type="entry name" value="Integrin_bsu"/>
</dbReference>
<evidence type="ECO:0000256" key="17">
    <source>
        <dbReference type="SAM" id="SignalP"/>
    </source>
</evidence>
<feature type="disulfide bond" evidence="13">
    <location>
        <begin position="594"/>
        <end position="628"/>
    </location>
</feature>
<feature type="disulfide bond" evidence="13">
    <location>
        <begin position="58"/>
        <end position="74"/>
    </location>
</feature>
<feature type="disulfide bond" evidence="13">
    <location>
        <begin position="547"/>
        <end position="581"/>
    </location>
</feature>
<dbReference type="InterPro" id="IPR057073">
    <property type="entry name" value="EGF_integrin_2"/>
</dbReference>
<evidence type="ECO:0000256" key="3">
    <source>
        <dbReference type="ARBA" id="ARBA00022536"/>
    </source>
</evidence>
<dbReference type="SMART" id="SM00187">
    <property type="entry name" value="INB"/>
    <property type="match status" value="1"/>
</dbReference>
<name>A0A7M5VBN5_9CNID</name>
<evidence type="ECO:0000256" key="1">
    <source>
        <dbReference type="ARBA" id="ARBA00004479"/>
    </source>
</evidence>
<dbReference type="Pfam" id="PF18372">
    <property type="entry name" value="I-EGF_1"/>
    <property type="match status" value="1"/>
</dbReference>
<feature type="disulfide bond" evidence="13">
    <location>
        <begin position="264"/>
        <end position="307"/>
    </location>
</feature>
<keyword evidence="3" id="KW-0245">EGF-like domain</keyword>
<evidence type="ECO:0000256" key="5">
    <source>
        <dbReference type="ARBA" id="ARBA00022729"/>
    </source>
</evidence>
<keyword evidence="7 14" id="KW-0130">Cell adhesion</keyword>
<feature type="disulfide bond" evidence="13">
    <location>
        <begin position="419"/>
        <end position="431"/>
    </location>
</feature>
<evidence type="ECO:0000256" key="8">
    <source>
        <dbReference type="ARBA" id="ARBA00022989"/>
    </source>
</evidence>
<feature type="chain" id="PRO_5033596641" description="Integrin beta" evidence="17">
    <location>
        <begin position="31"/>
        <end position="817"/>
    </location>
</feature>
<feature type="disulfide bond" evidence="13">
    <location>
        <begin position="638"/>
        <end position="685"/>
    </location>
</feature>
<keyword evidence="11 13" id="KW-1015">Disulfide bond</keyword>
<accession>A0A7M5VBN5</accession>
<evidence type="ECO:0000256" key="12">
    <source>
        <dbReference type="ARBA" id="ARBA00023180"/>
    </source>
</evidence>
<feature type="disulfide bond" evidence="13">
    <location>
        <begin position="505"/>
        <end position="514"/>
    </location>
</feature>
<keyword evidence="20" id="KW-1185">Reference proteome</keyword>
<dbReference type="Pfam" id="PF08725">
    <property type="entry name" value="Integrin_b_cyt"/>
    <property type="match status" value="1"/>
</dbReference>
<dbReference type="Gene3D" id="2.10.25.10">
    <property type="entry name" value="Laminin"/>
    <property type="match status" value="3"/>
</dbReference>
<evidence type="ECO:0000256" key="6">
    <source>
        <dbReference type="ARBA" id="ARBA00022737"/>
    </source>
</evidence>
<sequence length="817" mass="91024">MCHCLMDRKKLVNALLLVALVIFIGQNVHGQAEEDESRCIKAANCDECMRIGSECHWCEDGNFTLGGRLNRPRCGEINVLTKDKCQNIRYLNDTKHEITDNTPYDSVIQVRPQKLTVALRAGNAKKFKVNIKPAEDFPVDIYFLNDLSFSMKEDLANLRKLSNKIAEEIGTITKNYRLGFGAFIDKPTQPFIFYPQDFPEFPCTRKETELGSCQFKRPIFGYSHIFDFSANTTAFQEAVETIDVSADIDDAEGCFDGLMQAVVCESVLKWKARGRARRLIIMATDAEPKLAGDGKLANILKPNDGKCYLKERLVSGKSEMYYYKTLDMDYPSISQLRRVMKEAGVAPILAVSKPFIDQYKKIAEHWNELGSAAEILTEDSTNIVEVVRDNYQRIATTVALTDEAPPYLEISYKVDRTTCTTPARVVSDSVCADVKLNKEIVFDVEIKLKECPNPLPEDPSVKIRIAGFGEVTVDIEYLCECNCEKEPLSAKCNKKGDYKCGICDCTEGFFGSLCQCDASKVSRNDTSKCIDPKNSKQICSGDGQCICGVCECTPKQSPRVISGEFCQCKNYGCPKYLGSECGSAETEKRGECECGKCRCVPPYKGINCGEIECVTQQKLTCRKGGIECSGHGKCLDNCKDCKCDAGYAGENCEKCITQDCKCATIDPSCLKCHVTNSTCAEELNCDQHVFILSDNSTFPISCNVKYNDDLCTATYNFTREYLHNTSMVWEYVTGCTVAVSQGDDTGTLAIILGIIAGILLLGLLLLLLWKLLVTLHDKKEYAKFERAQNDSSWEKDGNPIYREPNQQFVNPAYAGES</sequence>
<organism evidence="19 20">
    <name type="scientific">Clytia hemisphaerica</name>
    <dbReference type="NCBI Taxonomy" id="252671"/>
    <lineage>
        <taxon>Eukaryota</taxon>
        <taxon>Metazoa</taxon>
        <taxon>Cnidaria</taxon>
        <taxon>Hydrozoa</taxon>
        <taxon>Hydroidolina</taxon>
        <taxon>Leptothecata</taxon>
        <taxon>Obeliida</taxon>
        <taxon>Clytiidae</taxon>
        <taxon>Clytia</taxon>
    </lineage>
</organism>
<dbReference type="Pfam" id="PF17205">
    <property type="entry name" value="PSI_integrin"/>
    <property type="match status" value="1"/>
</dbReference>
<evidence type="ECO:0000256" key="16">
    <source>
        <dbReference type="SAM" id="Phobius"/>
    </source>
</evidence>
<feature type="disulfide bond" evidence="13">
    <location>
        <begin position="545"/>
        <end position="550"/>
    </location>
</feature>
<dbReference type="GO" id="GO:0007229">
    <property type="term" value="P:integrin-mediated signaling pathway"/>
    <property type="evidence" value="ECO:0007669"/>
    <property type="project" value="UniProtKB-KW"/>
</dbReference>
<evidence type="ECO:0000256" key="15">
    <source>
        <dbReference type="SAM" id="MobiDB-lite"/>
    </source>
</evidence>
<dbReference type="Pfam" id="PF23105">
    <property type="entry name" value="EGF_integrin"/>
    <property type="match status" value="1"/>
</dbReference>
<dbReference type="GO" id="GO:0009986">
    <property type="term" value="C:cell surface"/>
    <property type="evidence" value="ECO:0007669"/>
    <property type="project" value="TreeGrafter"/>
</dbReference>
<dbReference type="GO" id="GO:0007160">
    <property type="term" value="P:cell-matrix adhesion"/>
    <property type="evidence" value="ECO:0007669"/>
    <property type="project" value="TreeGrafter"/>
</dbReference>
<dbReference type="Proteomes" id="UP000594262">
    <property type="component" value="Unplaced"/>
</dbReference>
<feature type="disulfide bond" evidence="13">
    <location>
        <begin position="568"/>
        <end position="573"/>
    </location>
</feature>
<feature type="disulfide bond" evidence="13">
    <location>
        <begin position="634"/>
        <end position="641"/>
    </location>
</feature>
<comment type="similarity">
    <text evidence="2 14">Belongs to the integrin beta chain family.</text>
</comment>
<dbReference type="SUPFAM" id="SSF69179">
    <property type="entry name" value="Integrin domains"/>
    <property type="match status" value="1"/>
</dbReference>
<feature type="disulfide bond" evidence="13">
    <location>
        <begin position="203"/>
        <end position="213"/>
    </location>
</feature>
<dbReference type="GO" id="GO:0098609">
    <property type="term" value="P:cell-cell adhesion"/>
    <property type="evidence" value="ECO:0007669"/>
    <property type="project" value="TreeGrafter"/>
</dbReference>
<dbReference type="RefSeq" id="XP_066921431.1">
    <property type="nucleotide sequence ID" value="XM_067065330.1"/>
</dbReference>
<dbReference type="InterPro" id="IPR040622">
    <property type="entry name" value="EGF_integrin_1"/>
</dbReference>
<keyword evidence="4 14" id="KW-0812">Transmembrane</keyword>
<dbReference type="PIRSF" id="PIRSF002512">
    <property type="entry name" value="Integrin_B"/>
    <property type="match status" value="1"/>
</dbReference>
<feature type="disulfide bond" evidence="13">
    <location>
        <begin position="662"/>
        <end position="672"/>
    </location>
</feature>
<keyword evidence="8 16" id="KW-1133">Transmembrane helix</keyword>
<dbReference type="RefSeq" id="XP_066921432.1">
    <property type="nucleotide sequence ID" value="XM_067065331.1"/>
</dbReference>
<feature type="compositionally biased region" description="Basic and acidic residues" evidence="15">
    <location>
        <begin position="787"/>
        <end position="797"/>
    </location>
</feature>
<comment type="subcellular location">
    <subcellularLocation>
        <location evidence="14">Cell membrane</location>
        <topology evidence="14">Single-pass type I membrane protein</topology>
    </subcellularLocation>
    <subcellularLocation>
        <location evidence="1">Membrane</location>
        <topology evidence="1">Single-pass type I membrane protein</topology>
    </subcellularLocation>
</comment>
<dbReference type="OrthoDB" id="5956021at2759"/>
<feature type="domain" description="EGF-like" evidence="18">
    <location>
        <begin position="641"/>
        <end position="652"/>
    </location>
</feature>
<feature type="disulfide bond" evidence="13">
    <location>
        <begin position="592"/>
        <end position="597"/>
    </location>
</feature>
<dbReference type="SUPFAM" id="SSF103575">
    <property type="entry name" value="Plexin repeat"/>
    <property type="match status" value="1"/>
</dbReference>
<feature type="disulfide bond" evidence="13">
    <location>
        <begin position="599"/>
        <end position="608"/>
    </location>
</feature>
<feature type="disulfide bond" evidence="13">
    <location>
        <begin position="669"/>
        <end position="735"/>
    </location>
</feature>
<dbReference type="Gene3D" id="2.60.40.1510">
    <property type="entry name" value="ntegrin, alpha v. Chain A, domain 3"/>
    <property type="match status" value="1"/>
</dbReference>
<keyword evidence="9 14" id="KW-0401">Integrin</keyword>
<evidence type="ECO:0000313" key="20">
    <source>
        <dbReference type="Proteomes" id="UP000594262"/>
    </source>
</evidence>
<dbReference type="InterPro" id="IPR033760">
    <property type="entry name" value="Integrin_beta_N"/>
</dbReference>
<proteinExistence type="inferred from homology"/>
<feature type="disulfide bond" evidence="13">
    <location>
        <begin position="48"/>
        <end position="85"/>
    </location>
</feature>
<dbReference type="PANTHER" id="PTHR10082">
    <property type="entry name" value="INTEGRIN BETA SUBUNIT"/>
    <property type="match status" value="1"/>
</dbReference>
<dbReference type="SMART" id="SM01241">
    <property type="entry name" value="Integrin_b_cyt"/>
    <property type="match status" value="1"/>
</dbReference>
<dbReference type="GO" id="GO:0005925">
    <property type="term" value="C:focal adhesion"/>
    <property type="evidence" value="ECO:0007669"/>
    <property type="project" value="TreeGrafter"/>
</dbReference>
<dbReference type="Pfam" id="PF00362">
    <property type="entry name" value="Integrin_beta"/>
    <property type="match status" value="1"/>
</dbReference>
<evidence type="ECO:0000256" key="4">
    <source>
        <dbReference type="ARBA" id="ARBA00022692"/>
    </source>
</evidence>
<dbReference type="InterPro" id="IPR000742">
    <property type="entry name" value="EGF"/>
</dbReference>
<dbReference type="PROSITE" id="PS00243">
    <property type="entry name" value="I_EGF_1"/>
    <property type="match status" value="1"/>
</dbReference>
<dbReference type="Gene3D" id="3.40.50.410">
    <property type="entry name" value="von Willebrand factor, type A domain"/>
    <property type="match status" value="1"/>
</dbReference>
<protein>
    <recommendedName>
        <fullName evidence="14">Integrin beta</fullName>
    </recommendedName>
</protein>
<feature type="disulfide bond" evidence="13">
    <location>
        <begin position="479"/>
        <end position="483"/>
    </location>
</feature>
<dbReference type="PRINTS" id="PR01186">
    <property type="entry name" value="INTEGRINB"/>
</dbReference>
<evidence type="ECO:0000256" key="13">
    <source>
        <dbReference type="PIRSR" id="PIRSR002512-1"/>
    </source>
</evidence>
<keyword evidence="5 17" id="KW-0732">Signal</keyword>
<dbReference type="PANTHER" id="PTHR10082:SF60">
    <property type="entry name" value="INTEGRIN BETA-PS"/>
    <property type="match status" value="1"/>
</dbReference>
<keyword evidence="10 16" id="KW-0472">Membrane</keyword>
<dbReference type="GO" id="GO:0005178">
    <property type="term" value="F:integrin binding"/>
    <property type="evidence" value="ECO:0007669"/>
    <property type="project" value="TreeGrafter"/>
</dbReference>
<dbReference type="InterPro" id="IPR014836">
    <property type="entry name" value="Integrin_bsu_cyt_dom"/>
</dbReference>
<evidence type="ECO:0000256" key="14">
    <source>
        <dbReference type="RuleBase" id="RU000633"/>
    </source>
</evidence>
<dbReference type="SUPFAM" id="SSF53300">
    <property type="entry name" value="vWA-like"/>
    <property type="match status" value="1"/>
</dbReference>
<evidence type="ECO:0000259" key="18">
    <source>
        <dbReference type="PROSITE" id="PS00022"/>
    </source>
</evidence>
<dbReference type="GO" id="GO:0008305">
    <property type="term" value="C:integrin complex"/>
    <property type="evidence" value="ECO:0007669"/>
    <property type="project" value="TreeGrafter"/>
</dbReference>
<dbReference type="InterPro" id="IPR032695">
    <property type="entry name" value="Integrin_dom_sf"/>
</dbReference>
<evidence type="ECO:0000256" key="11">
    <source>
        <dbReference type="ARBA" id="ARBA00023157"/>
    </source>
</evidence>
<feature type="disulfide bond" evidence="13">
    <location>
        <begin position="643"/>
        <end position="652"/>
    </location>
</feature>
<feature type="signal peptide" evidence="17">
    <location>
        <begin position="1"/>
        <end position="30"/>
    </location>
</feature>
<dbReference type="GO" id="GO:0033627">
    <property type="term" value="P:cell adhesion mediated by integrin"/>
    <property type="evidence" value="ECO:0007669"/>
    <property type="project" value="TreeGrafter"/>
</dbReference>
<dbReference type="InterPro" id="IPR057243">
    <property type="entry name" value="Integrin_I-EGF_CS"/>
</dbReference>
<dbReference type="PROSITE" id="PS00022">
    <property type="entry name" value="EGF_1"/>
    <property type="match status" value="1"/>
</dbReference>
<keyword evidence="12" id="KW-0325">Glycoprotein</keyword>